<comment type="caution">
    <text evidence="7">The sequence shown here is derived from an EMBL/GenBank/DDBJ whole genome shotgun (WGS) entry which is preliminary data.</text>
</comment>
<gene>
    <name evidence="7" type="ORF">CEP51_013847</name>
</gene>
<dbReference type="Proteomes" id="UP000287972">
    <property type="component" value="Unassembled WGS sequence"/>
</dbReference>
<dbReference type="InterPro" id="IPR036291">
    <property type="entry name" value="NAD(P)-bd_dom_sf"/>
</dbReference>
<dbReference type="GO" id="GO:0016616">
    <property type="term" value="F:oxidoreductase activity, acting on the CH-OH group of donors, NAD or NADP as acceptor"/>
    <property type="evidence" value="ECO:0007669"/>
    <property type="project" value="InterPro"/>
</dbReference>
<dbReference type="PANTHER" id="PTHR43761:SF1">
    <property type="entry name" value="D-ISOMER SPECIFIC 2-HYDROXYACID DEHYDROGENASE CATALYTIC DOMAIN-CONTAINING PROTEIN-RELATED"/>
    <property type="match status" value="1"/>
</dbReference>
<evidence type="ECO:0000256" key="2">
    <source>
        <dbReference type="ARBA" id="ARBA00023002"/>
    </source>
</evidence>
<dbReference type="GO" id="GO:0051287">
    <property type="term" value="F:NAD binding"/>
    <property type="evidence" value="ECO:0007669"/>
    <property type="project" value="InterPro"/>
</dbReference>
<dbReference type="Gene3D" id="3.40.50.720">
    <property type="entry name" value="NAD(P)-binding Rossmann-like Domain"/>
    <property type="match status" value="2"/>
</dbReference>
<dbReference type="AlphaFoldDB" id="A0A428Q3J9"/>
<dbReference type="InterPro" id="IPR006140">
    <property type="entry name" value="D-isomer_DH_NAD-bd"/>
</dbReference>
<comment type="similarity">
    <text evidence="1 4">Belongs to the D-isomer specific 2-hydroxyacid dehydrogenase family.</text>
</comment>
<accession>A0A428Q3J9</accession>
<evidence type="ECO:0000313" key="8">
    <source>
        <dbReference type="Proteomes" id="UP000287972"/>
    </source>
</evidence>
<reference evidence="7 8" key="1">
    <citation type="submission" date="2017-06" db="EMBL/GenBank/DDBJ databases">
        <title>Comparative genomic analysis of Ambrosia Fusariam Clade fungi.</title>
        <authorList>
            <person name="Stajich J.E."/>
            <person name="Carrillo J."/>
            <person name="Kijimoto T."/>
            <person name="Eskalen A."/>
            <person name="O'Donnell K."/>
            <person name="Kasson M."/>
        </authorList>
    </citation>
    <scope>NUCLEOTIDE SEQUENCE [LARGE SCALE GENOMIC DNA]</scope>
    <source>
        <strain evidence="7 8">NRRL62606</strain>
    </source>
</reference>
<proteinExistence type="inferred from homology"/>
<dbReference type="InterPro" id="IPR029753">
    <property type="entry name" value="D-isomer_DH_CS"/>
</dbReference>
<evidence type="ECO:0000259" key="5">
    <source>
        <dbReference type="Pfam" id="PF00389"/>
    </source>
</evidence>
<feature type="non-terminal residue" evidence="7">
    <location>
        <position position="1"/>
    </location>
</feature>
<name>A0A428Q3J9_9HYPO</name>
<organism evidence="7 8">
    <name type="scientific">Fusarium floridanum</name>
    <dbReference type="NCBI Taxonomy" id="1325733"/>
    <lineage>
        <taxon>Eukaryota</taxon>
        <taxon>Fungi</taxon>
        <taxon>Dikarya</taxon>
        <taxon>Ascomycota</taxon>
        <taxon>Pezizomycotina</taxon>
        <taxon>Sordariomycetes</taxon>
        <taxon>Hypocreomycetidae</taxon>
        <taxon>Hypocreales</taxon>
        <taxon>Nectriaceae</taxon>
        <taxon>Fusarium</taxon>
        <taxon>Fusarium solani species complex</taxon>
    </lineage>
</organism>
<dbReference type="CDD" id="cd05198">
    <property type="entry name" value="formate_dh_like"/>
    <property type="match status" value="1"/>
</dbReference>
<dbReference type="SUPFAM" id="SSF52283">
    <property type="entry name" value="Formate/glycerate dehydrogenase catalytic domain-like"/>
    <property type="match status" value="1"/>
</dbReference>
<keyword evidence="2 4" id="KW-0560">Oxidoreductase</keyword>
<dbReference type="InterPro" id="IPR006139">
    <property type="entry name" value="D-isomer_2_OHA_DH_cat_dom"/>
</dbReference>
<dbReference type="EMBL" id="NKCL01000601">
    <property type="protein sequence ID" value="RSL59887.1"/>
    <property type="molecule type" value="Genomic_DNA"/>
</dbReference>
<dbReference type="SUPFAM" id="SSF51735">
    <property type="entry name" value="NAD(P)-binding Rossmann-fold domains"/>
    <property type="match status" value="1"/>
</dbReference>
<evidence type="ECO:0008006" key="9">
    <source>
        <dbReference type="Google" id="ProtNLM"/>
    </source>
</evidence>
<evidence type="ECO:0000256" key="3">
    <source>
        <dbReference type="ARBA" id="ARBA00023027"/>
    </source>
</evidence>
<evidence type="ECO:0000259" key="6">
    <source>
        <dbReference type="Pfam" id="PF02826"/>
    </source>
</evidence>
<evidence type="ECO:0000256" key="4">
    <source>
        <dbReference type="RuleBase" id="RU003719"/>
    </source>
</evidence>
<dbReference type="Pfam" id="PF00389">
    <property type="entry name" value="2-Hacid_dh"/>
    <property type="match status" value="1"/>
</dbReference>
<keyword evidence="3" id="KW-0520">NAD</keyword>
<dbReference type="Pfam" id="PF02826">
    <property type="entry name" value="2-Hacid_dh_C"/>
    <property type="match status" value="1"/>
</dbReference>
<dbReference type="InterPro" id="IPR050418">
    <property type="entry name" value="D-iso_2-hydroxyacid_DH_PdxB"/>
</dbReference>
<evidence type="ECO:0000256" key="1">
    <source>
        <dbReference type="ARBA" id="ARBA00005854"/>
    </source>
</evidence>
<evidence type="ECO:0000313" key="7">
    <source>
        <dbReference type="EMBL" id="RSL59887.1"/>
    </source>
</evidence>
<feature type="domain" description="D-isomer specific 2-hydroxyacid dehydrogenase NAD-binding" evidence="6">
    <location>
        <begin position="139"/>
        <end position="283"/>
    </location>
</feature>
<feature type="domain" description="D-isomer specific 2-hydroxyacid dehydrogenase catalytic" evidence="5">
    <location>
        <begin position="27"/>
        <end position="310"/>
    </location>
</feature>
<sequence length="314" mass="34628">NLHEAGVPGPTRFYQFVESIRYMGYSSTTPDEIAQRLRDATIAITTMTPISIKDLDHCPSLKCILVTSTGVDWIDRDAFMQRGIRVLNTPHTNIAAVAEHAIALYFASRRRVVELHGIMTTTDEYYERRTLKHGFPELPLGCSQETLGIFGYGHLGKRIESIATALGMRVMVAERKGQPSRDGRVAFEDVLREATVLIIAAPKNRDTIEMISKDELKMMRGNAILINVARGGIVNEKDLVKALRNGWIGGAAVDVYDGEPPQRGVSHLLEDDIPNLILSPHLAWLSAQTIANLQEGIIKGLTAYVAGESVNVIL</sequence>
<dbReference type="PROSITE" id="PS00671">
    <property type="entry name" value="D_2_HYDROXYACID_DH_3"/>
    <property type="match status" value="1"/>
</dbReference>
<dbReference type="PANTHER" id="PTHR43761">
    <property type="entry name" value="D-ISOMER SPECIFIC 2-HYDROXYACID DEHYDROGENASE FAMILY PROTEIN (AFU_ORTHOLOGUE AFUA_1G13630)"/>
    <property type="match status" value="1"/>
</dbReference>
<keyword evidence="8" id="KW-1185">Reference proteome</keyword>
<protein>
    <recommendedName>
        <fullName evidence="9">Glycerate dehydrogenase</fullName>
    </recommendedName>
</protein>